<reference evidence="1" key="1">
    <citation type="submission" date="2021-05" db="EMBL/GenBank/DDBJ databases">
        <authorList>
            <person name="Scholz U."/>
            <person name="Mascher M."/>
            <person name="Fiebig A."/>
        </authorList>
    </citation>
    <scope>NUCLEOTIDE SEQUENCE [LARGE SCALE GENOMIC DNA]</scope>
</reference>
<dbReference type="Proteomes" id="UP001732700">
    <property type="component" value="Chromosome 2C"/>
</dbReference>
<accession>A0ACD5UQX0</accession>
<reference evidence="1" key="2">
    <citation type="submission" date="2025-09" db="UniProtKB">
        <authorList>
            <consortium name="EnsemblPlants"/>
        </authorList>
    </citation>
    <scope>IDENTIFICATION</scope>
</reference>
<evidence type="ECO:0000313" key="1">
    <source>
        <dbReference type="EnsemblPlants" id="AVESA.00010b.r2.2CG0302820.1.CDS"/>
    </source>
</evidence>
<proteinExistence type="predicted"/>
<organism evidence="1 2">
    <name type="scientific">Avena sativa</name>
    <name type="common">Oat</name>
    <dbReference type="NCBI Taxonomy" id="4498"/>
    <lineage>
        <taxon>Eukaryota</taxon>
        <taxon>Viridiplantae</taxon>
        <taxon>Streptophyta</taxon>
        <taxon>Embryophyta</taxon>
        <taxon>Tracheophyta</taxon>
        <taxon>Spermatophyta</taxon>
        <taxon>Magnoliopsida</taxon>
        <taxon>Liliopsida</taxon>
        <taxon>Poales</taxon>
        <taxon>Poaceae</taxon>
        <taxon>BOP clade</taxon>
        <taxon>Pooideae</taxon>
        <taxon>Poodae</taxon>
        <taxon>Poeae</taxon>
        <taxon>Poeae Chloroplast Group 1 (Aveneae type)</taxon>
        <taxon>Aveninae</taxon>
        <taxon>Avena</taxon>
    </lineage>
</organism>
<evidence type="ECO:0000313" key="2">
    <source>
        <dbReference type="Proteomes" id="UP001732700"/>
    </source>
</evidence>
<dbReference type="EnsemblPlants" id="AVESA.00010b.r2.2CG0302820.1">
    <property type="protein sequence ID" value="AVESA.00010b.r2.2CG0302820.1.CDS"/>
    <property type="gene ID" value="AVESA.00010b.r2.2CG0302820"/>
</dbReference>
<sequence>MAALTPTFTPSKKEEEEEEEEEATREWAELPRDALLSVLHKLDQVDVLMGAGQVCRPWRAAARDEPELWRSVEVRPSQNVEVTSRALLCGLARAAVRRAAGQCEAFSGEGAVDDSVLSLLADAAPALKRLRIIYGVDDLVVDERLRLTITRFTLLEELELAVFTGAYPETCEAIGRACPLLKRLRLNRIHFFKWRTHDIDLEAAAIAATMRGLRSLQLFASPLTDRDLTAILDACAHLESLDIRQCFNVAMGADAIRARSPGIQTLRLPEDSTDDYIRRTTRGTTSTGTSSSTSVRTVARSRTYSSSFYCEF</sequence>
<keyword evidence="2" id="KW-1185">Reference proteome</keyword>
<protein>
    <submittedName>
        <fullName evidence="1">Uncharacterized protein</fullName>
    </submittedName>
</protein>
<name>A0ACD5UQX0_AVESA</name>